<dbReference type="Gene3D" id="3.30.1490.480">
    <property type="entry name" value="Endolytic murein transglycosylase"/>
    <property type="match status" value="1"/>
</dbReference>
<dbReference type="InterPro" id="IPR003770">
    <property type="entry name" value="MLTG-like"/>
</dbReference>
<keyword evidence="1 7" id="KW-1003">Cell membrane</keyword>
<evidence type="ECO:0000256" key="2">
    <source>
        <dbReference type="ARBA" id="ARBA00022692"/>
    </source>
</evidence>
<dbReference type="GO" id="GO:0071555">
    <property type="term" value="P:cell wall organization"/>
    <property type="evidence" value="ECO:0007669"/>
    <property type="project" value="UniProtKB-KW"/>
</dbReference>
<keyword evidence="2 7" id="KW-0812">Transmembrane</keyword>
<keyword evidence="5 7" id="KW-0456">Lyase</keyword>
<comment type="function">
    <text evidence="7">Functions as a peptidoglycan terminase that cleaves nascent peptidoglycan strands endolytically to terminate their elongation.</text>
</comment>
<protein>
    <recommendedName>
        <fullName evidence="7">Endolytic murein transglycosylase</fullName>
        <ecNumber evidence="7">4.2.2.29</ecNumber>
    </recommendedName>
    <alternativeName>
        <fullName evidence="7">Peptidoglycan lytic transglycosylase</fullName>
    </alternativeName>
    <alternativeName>
        <fullName evidence="7">Peptidoglycan polymerization terminase</fullName>
    </alternativeName>
</protein>
<keyword evidence="6 7" id="KW-0961">Cell wall biogenesis/degradation</keyword>
<evidence type="ECO:0000256" key="5">
    <source>
        <dbReference type="ARBA" id="ARBA00023239"/>
    </source>
</evidence>
<dbReference type="GO" id="GO:0005886">
    <property type="term" value="C:plasma membrane"/>
    <property type="evidence" value="ECO:0007669"/>
    <property type="project" value="UniProtKB-UniRule"/>
</dbReference>
<dbReference type="GO" id="GO:0009252">
    <property type="term" value="P:peptidoglycan biosynthetic process"/>
    <property type="evidence" value="ECO:0007669"/>
    <property type="project" value="UniProtKB-UniRule"/>
</dbReference>
<evidence type="ECO:0000256" key="3">
    <source>
        <dbReference type="ARBA" id="ARBA00022989"/>
    </source>
</evidence>
<evidence type="ECO:0000313" key="9">
    <source>
        <dbReference type="Proteomes" id="UP000286050"/>
    </source>
</evidence>
<sequence length="336" mass="36368">MLIAIAVVAMAAVFVFPRVFGGLGEAIEAGQPVNVVIPEGATGDVIAQTLVENHVVEDASEYYAAVKKLGAEMQLKPGEYRFETLQDPISVVKQLVAGPNVEGIKLTVPEGKTVAQTARIVEEVYGIPADDFIAQAKASNYVADFAFLSEAADDSLEGFLFPKTYTFQGTPTADQIIRAMLGQFQVDVLDALDFNAGLASIKARFGVELTAYQLLDLASIVEREGLHAEQRSHVASVFLNRLAGKGDFAGRPYLQSDATLMYVTGGEVTANDIQTIDSPYNSYKNAGLPPTPICSPSAEAINATLNPTDSNDLYFFITQDEEFFSETYDDHQKSWE</sequence>
<dbReference type="Pfam" id="PF02618">
    <property type="entry name" value="YceG"/>
    <property type="match status" value="1"/>
</dbReference>
<dbReference type="EC" id="4.2.2.29" evidence="7"/>
<gene>
    <name evidence="7 8" type="primary">mltG</name>
    <name evidence="8" type="ORF">DW787_01035</name>
</gene>
<dbReference type="GO" id="GO:0008932">
    <property type="term" value="F:lytic endotransglycosylase activity"/>
    <property type="evidence" value="ECO:0007669"/>
    <property type="project" value="UniProtKB-UniRule"/>
</dbReference>
<name>A0A414G0N1_9ACTN</name>
<evidence type="ECO:0000256" key="6">
    <source>
        <dbReference type="ARBA" id="ARBA00023316"/>
    </source>
</evidence>
<keyword evidence="4 7" id="KW-0472">Membrane</keyword>
<evidence type="ECO:0000256" key="4">
    <source>
        <dbReference type="ARBA" id="ARBA00023136"/>
    </source>
</evidence>
<dbReference type="PANTHER" id="PTHR30518">
    <property type="entry name" value="ENDOLYTIC MUREIN TRANSGLYCOSYLASE"/>
    <property type="match status" value="1"/>
</dbReference>
<dbReference type="HAMAP" id="MF_02065">
    <property type="entry name" value="MltG"/>
    <property type="match status" value="1"/>
</dbReference>
<keyword evidence="3 7" id="KW-1133">Transmembrane helix</keyword>
<comment type="caution">
    <text evidence="8">The sequence shown here is derived from an EMBL/GenBank/DDBJ whole genome shotgun (WGS) entry which is preliminary data.</text>
</comment>
<accession>A0A414G0N1</accession>
<dbReference type="EMBL" id="QSJI01000001">
    <property type="protein sequence ID" value="RHD57712.1"/>
    <property type="molecule type" value="Genomic_DNA"/>
</dbReference>
<feature type="site" description="Important for catalytic activity" evidence="7">
    <location>
        <position position="224"/>
    </location>
</feature>
<evidence type="ECO:0000256" key="1">
    <source>
        <dbReference type="ARBA" id="ARBA00022475"/>
    </source>
</evidence>
<evidence type="ECO:0000256" key="7">
    <source>
        <dbReference type="HAMAP-Rule" id="MF_02065"/>
    </source>
</evidence>
<dbReference type="NCBIfam" id="TIGR00247">
    <property type="entry name" value="endolytic transglycosylase MltG"/>
    <property type="match status" value="1"/>
</dbReference>
<dbReference type="Proteomes" id="UP000286050">
    <property type="component" value="Unassembled WGS sequence"/>
</dbReference>
<comment type="catalytic activity">
    <reaction evidence="7">
        <text>a peptidoglycan chain = a peptidoglycan chain with N-acetyl-1,6-anhydromuramyl-[peptide] at the reducing end + a peptidoglycan chain with N-acetylglucosamine at the non-reducing end.</text>
        <dbReference type="EC" id="4.2.2.29"/>
    </reaction>
</comment>
<organism evidence="8 9">
    <name type="scientific">Collinsella intestinalis</name>
    <dbReference type="NCBI Taxonomy" id="147207"/>
    <lineage>
        <taxon>Bacteria</taxon>
        <taxon>Bacillati</taxon>
        <taxon>Actinomycetota</taxon>
        <taxon>Coriobacteriia</taxon>
        <taxon>Coriobacteriales</taxon>
        <taxon>Coriobacteriaceae</taxon>
        <taxon>Collinsella</taxon>
    </lineage>
</organism>
<dbReference type="PANTHER" id="PTHR30518:SF2">
    <property type="entry name" value="ENDOLYTIC MUREIN TRANSGLYCOSYLASE"/>
    <property type="match status" value="1"/>
</dbReference>
<evidence type="ECO:0000313" key="8">
    <source>
        <dbReference type="EMBL" id="RHD57712.1"/>
    </source>
</evidence>
<dbReference type="AlphaFoldDB" id="A0A414G0N1"/>
<proteinExistence type="inferred from homology"/>
<reference evidence="8 9" key="1">
    <citation type="submission" date="2018-08" db="EMBL/GenBank/DDBJ databases">
        <title>A genome reference for cultivated species of the human gut microbiota.</title>
        <authorList>
            <person name="Zou Y."/>
            <person name="Xue W."/>
            <person name="Luo G."/>
        </authorList>
    </citation>
    <scope>NUCLEOTIDE SEQUENCE [LARGE SCALE GENOMIC DNA]</scope>
    <source>
        <strain evidence="8 9">AM30-5LB</strain>
    </source>
</reference>
<comment type="similarity">
    <text evidence="7">Belongs to the transglycosylase MltG family.</text>
</comment>